<reference evidence="1" key="1">
    <citation type="journal article" date="2020" name="Nature">
        <title>Giant virus diversity and host interactions through global metagenomics.</title>
        <authorList>
            <person name="Schulz F."/>
            <person name="Roux S."/>
            <person name="Paez-Espino D."/>
            <person name="Jungbluth S."/>
            <person name="Walsh D.A."/>
            <person name="Denef V.J."/>
            <person name="McMahon K.D."/>
            <person name="Konstantinidis K.T."/>
            <person name="Eloe-Fadrosh E.A."/>
            <person name="Kyrpides N.C."/>
            <person name="Woyke T."/>
        </authorList>
    </citation>
    <scope>NUCLEOTIDE SEQUENCE</scope>
    <source>
        <strain evidence="1">GVMAG-M-3300023174-137</strain>
    </source>
</reference>
<dbReference type="AlphaFoldDB" id="A0A6C0DCZ3"/>
<accession>A0A6C0DCZ3</accession>
<sequence length="81" mass="8473">MKSIYLIVLIGLIVVFSAVYAAGNITAMSGSLENLINPIPVIRCGANLPACASPLRCGNGFCISQETTMPIESAPLPVLPR</sequence>
<evidence type="ECO:0000313" key="1">
    <source>
        <dbReference type="EMBL" id="QHT14261.1"/>
    </source>
</evidence>
<name>A0A6C0DCZ3_9ZZZZ</name>
<proteinExistence type="predicted"/>
<organism evidence="1">
    <name type="scientific">viral metagenome</name>
    <dbReference type="NCBI Taxonomy" id="1070528"/>
    <lineage>
        <taxon>unclassified sequences</taxon>
        <taxon>metagenomes</taxon>
        <taxon>organismal metagenomes</taxon>
    </lineage>
</organism>
<protein>
    <submittedName>
        <fullName evidence="1">Uncharacterized protein</fullName>
    </submittedName>
</protein>
<dbReference type="EMBL" id="MN739580">
    <property type="protein sequence ID" value="QHT14261.1"/>
    <property type="molecule type" value="Genomic_DNA"/>
</dbReference>